<feature type="transmembrane region" description="Helical" evidence="19">
    <location>
        <begin position="96"/>
        <end position="117"/>
    </location>
</feature>
<name>A0A0D6ZDN2_9BACI</name>
<evidence type="ECO:0008006" key="22">
    <source>
        <dbReference type="Google" id="ProtNLM"/>
    </source>
</evidence>
<evidence type="ECO:0000256" key="18">
    <source>
        <dbReference type="PIRSR" id="PIRSR600829-4"/>
    </source>
</evidence>
<dbReference type="GO" id="GO:0008654">
    <property type="term" value="P:phospholipid biosynthetic process"/>
    <property type="evidence" value="ECO:0007669"/>
    <property type="project" value="UniProtKB-KW"/>
</dbReference>
<comment type="caution">
    <text evidence="20">The sequence shown here is derived from an EMBL/GenBank/DDBJ whole genome shotgun (WGS) entry which is preliminary data.</text>
</comment>
<feature type="transmembrane region" description="Helical" evidence="19">
    <location>
        <begin position="56"/>
        <end position="75"/>
    </location>
</feature>
<proteinExistence type="inferred from homology"/>
<keyword evidence="18" id="KW-0460">Magnesium</keyword>
<keyword evidence="6 19" id="KW-0812">Transmembrane</keyword>
<dbReference type="InterPro" id="IPR000829">
    <property type="entry name" value="DAGK"/>
</dbReference>
<evidence type="ECO:0000256" key="11">
    <source>
        <dbReference type="ARBA" id="ARBA00023098"/>
    </source>
</evidence>
<keyword evidence="14" id="KW-1208">Phospholipid metabolism</keyword>
<accession>A0A0D6ZDN2</accession>
<dbReference type="PROSITE" id="PS01069">
    <property type="entry name" value="DAGK_PROKAR"/>
    <property type="match status" value="1"/>
</dbReference>
<evidence type="ECO:0000256" key="12">
    <source>
        <dbReference type="ARBA" id="ARBA00023136"/>
    </source>
</evidence>
<gene>
    <name evidence="20" type="ORF">UB32_07090</name>
</gene>
<keyword evidence="5" id="KW-0808">Transferase</keyword>
<comment type="cofactor">
    <cofactor evidence="18">
        <name>Mg(2+)</name>
        <dbReference type="ChEBI" id="CHEBI:18420"/>
    </cofactor>
    <text evidence="18">Mn(2+), Zn(2+), Cd(2+) and Co(2+) support activity to lesser extents.</text>
</comment>
<keyword evidence="3" id="KW-1003">Cell membrane</keyword>
<keyword evidence="8" id="KW-0418">Kinase</keyword>
<feature type="binding site" evidence="17">
    <location>
        <position position="28"/>
    </location>
    <ligand>
        <name>ATP</name>
        <dbReference type="ChEBI" id="CHEBI:30616"/>
    </ligand>
</feature>
<keyword evidence="13" id="KW-0594">Phospholipid biosynthesis</keyword>
<dbReference type="PATRIC" id="fig|285983.3.peg.3993"/>
<evidence type="ECO:0000313" key="21">
    <source>
        <dbReference type="Proteomes" id="UP000032512"/>
    </source>
</evidence>
<evidence type="ECO:0000256" key="6">
    <source>
        <dbReference type="ARBA" id="ARBA00022692"/>
    </source>
</evidence>
<feature type="binding site" evidence="17">
    <location>
        <begin position="85"/>
        <end position="87"/>
    </location>
    <ligand>
        <name>ATP</name>
        <dbReference type="ChEBI" id="CHEBI:30616"/>
    </ligand>
</feature>
<sequence>MDAEKRRKHPLISSFQFGFEGIAAAARERNVQIHFGISVFVILSGFLFEINKYEWIAVILCIAGMVSLEMMNTAIERTVDMYTEEFHPLAKQAKDIAAGAVLIFAIASVITGLIIFLPKISAWFR</sequence>
<dbReference type="Gene3D" id="1.10.287.3610">
    <property type="match status" value="1"/>
</dbReference>
<feature type="transmembrane region" description="Helical" evidence="19">
    <location>
        <begin position="33"/>
        <end position="50"/>
    </location>
</feature>
<keyword evidence="7 17" id="KW-0547">Nucleotide-binding</keyword>
<evidence type="ECO:0000256" key="4">
    <source>
        <dbReference type="ARBA" id="ARBA00022516"/>
    </source>
</evidence>
<evidence type="ECO:0000256" key="16">
    <source>
        <dbReference type="PIRSR" id="PIRSR600829-2"/>
    </source>
</evidence>
<keyword evidence="21" id="KW-1185">Reference proteome</keyword>
<organism evidence="20 21">
    <name type="scientific">Mesobacillus subterraneus</name>
    <dbReference type="NCBI Taxonomy" id="285983"/>
    <lineage>
        <taxon>Bacteria</taxon>
        <taxon>Bacillati</taxon>
        <taxon>Bacillota</taxon>
        <taxon>Bacilli</taxon>
        <taxon>Bacillales</taxon>
        <taxon>Bacillaceae</taxon>
        <taxon>Mesobacillus</taxon>
    </lineage>
</organism>
<dbReference type="GO" id="GO:0005886">
    <property type="term" value="C:plasma membrane"/>
    <property type="evidence" value="ECO:0007669"/>
    <property type="project" value="UniProtKB-SubCell"/>
</dbReference>
<dbReference type="OrthoDB" id="9789934at2"/>
<keyword evidence="4" id="KW-0444">Lipid biosynthesis</keyword>
<protein>
    <recommendedName>
        <fullName evidence="22">Diacylglycerol kinase family protein</fullName>
    </recommendedName>
</protein>
<dbReference type="PANTHER" id="PTHR34299:SF1">
    <property type="entry name" value="DIACYLGLYCEROL KINASE"/>
    <property type="match status" value="1"/>
</dbReference>
<dbReference type="GO" id="GO:0016301">
    <property type="term" value="F:kinase activity"/>
    <property type="evidence" value="ECO:0007669"/>
    <property type="project" value="UniProtKB-KW"/>
</dbReference>
<feature type="binding site" evidence="17">
    <location>
        <begin position="94"/>
        <end position="95"/>
    </location>
    <ligand>
        <name>ATP</name>
        <dbReference type="ChEBI" id="CHEBI:30616"/>
    </ligand>
</feature>
<feature type="binding site" evidence="18">
    <location>
        <position position="76"/>
    </location>
    <ligand>
        <name>a divalent metal cation</name>
        <dbReference type="ChEBI" id="CHEBI:60240"/>
    </ligand>
</feature>
<dbReference type="Pfam" id="PF01219">
    <property type="entry name" value="DAGK_prokar"/>
    <property type="match status" value="1"/>
</dbReference>
<keyword evidence="11" id="KW-0443">Lipid metabolism</keyword>
<evidence type="ECO:0000313" key="20">
    <source>
        <dbReference type="EMBL" id="KIY22693.1"/>
    </source>
</evidence>
<evidence type="ECO:0000256" key="2">
    <source>
        <dbReference type="ARBA" id="ARBA00005967"/>
    </source>
</evidence>
<evidence type="ECO:0000256" key="14">
    <source>
        <dbReference type="ARBA" id="ARBA00023264"/>
    </source>
</evidence>
<feature type="active site" description="Proton acceptor" evidence="15">
    <location>
        <position position="69"/>
    </location>
</feature>
<evidence type="ECO:0000256" key="13">
    <source>
        <dbReference type="ARBA" id="ARBA00023209"/>
    </source>
</evidence>
<evidence type="ECO:0000256" key="1">
    <source>
        <dbReference type="ARBA" id="ARBA00004651"/>
    </source>
</evidence>
<evidence type="ECO:0000256" key="7">
    <source>
        <dbReference type="ARBA" id="ARBA00022741"/>
    </source>
</evidence>
<dbReference type="GO" id="GO:0005524">
    <property type="term" value="F:ATP binding"/>
    <property type="evidence" value="ECO:0007669"/>
    <property type="project" value="UniProtKB-KW"/>
</dbReference>
<reference evidence="20 21" key="1">
    <citation type="submission" date="2015-01" db="EMBL/GenBank/DDBJ databases">
        <title>Draft genome sequences of the supercritical CO2 tolerant bacteria Bacillus subterraneus MITOT1 and Bacillus cereus MIT0214.</title>
        <authorList>
            <person name="Peet K.C."/>
            <person name="Thompson J.R."/>
        </authorList>
    </citation>
    <scope>NUCLEOTIDE SEQUENCE [LARGE SCALE GENOMIC DNA]</scope>
    <source>
        <strain evidence="20 21">MITOT1</strain>
    </source>
</reference>
<dbReference type="InterPro" id="IPR036945">
    <property type="entry name" value="DAGK_sf"/>
</dbReference>
<dbReference type="PANTHER" id="PTHR34299">
    <property type="entry name" value="DIACYLGLYCEROL KINASE"/>
    <property type="match status" value="1"/>
</dbReference>
<feature type="binding site" evidence="16">
    <location>
        <position position="69"/>
    </location>
    <ligand>
        <name>substrate</name>
    </ligand>
</feature>
<comment type="similarity">
    <text evidence="2">Belongs to the bacterial diacylglycerol kinase family.</text>
</comment>
<evidence type="ECO:0000256" key="5">
    <source>
        <dbReference type="ARBA" id="ARBA00022679"/>
    </source>
</evidence>
<evidence type="ECO:0000256" key="3">
    <source>
        <dbReference type="ARBA" id="ARBA00022475"/>
    </source>
</evidence>
<evidence type="ECO:0000256" key="19">
    <source>
        <dbReference type="SAM" id="Phobius"/>
    </source>
</evidence>
<keyword evidence="18" id="KW-0479">Metal-binding</keyword>
<keyword evidence="10 19" id="KW-1133">Transmembrane helix</keyword>
<keyword evidence="12 19" id="KW-0472">Membrane</keyword>
<dbReference type="GO" id="GO:0046872">
    <property type="term" value="F:metal ion binding"/>
    <property type="evidence" value="ECO:0007669"/>
    <property type="project" value="UniProtKB-KW"/>
</dbReference>
<comment type="subcellular location">
    <subcellularLocation>
        <location evidence="1">Cell membrane</location>
        <topology evidence="1">Multi-pass membrane protein</topology>
    </subcellularLocation>
</comment>
<dbReference type="InterPro" id="IPR033717">
    <property type="entry name" value="UDPK"/>
</dbReference>
<dbReference type="CDD" id="cd14265">
    <property type="entry name" value="UDPK_IM_like"/>
    <property type="match status" value="1"/>
</dbReference>
<feature type="binding site" evidence="17">
    <location>
        <position position="76"/>
    </location>
    <ligand>
        <name>ATP</name>
        <dbReference type="ChEBI" id="CHEBI:30616"/>
    </ligand>
</feature>
<feature type="binding site" evidence="18">
    <location>
        <position position="28"/>
    </location>
    <ligand>
        <name>a divalent metal cation</name>
        <dbReference type="ChEBI" id="CHEBI:60240"/>
    </ligand>
</feature>
<dbReference type="Proteomes" id="UP000032512">
    <property type="component" value="Unassembled WGS sequence"/>
</dbReference>
<dbReference type="AlphaFoldDB" id="A0A0D6ZDN2"/>
<evidence type="ECO:0000256" key="17">
    <source>
        <dbReference type="PIRSR" id="PIRSR600829-3"/>
    </source>
</evidence>
<evidence type="ECO:0000256" key="8">
    <source>
        <dbReference type="ARBA" id="ARBA00022777"/>
    </source>
</evidence>
<evidence type="ECO:0000256" key="10">
    <source>
        <dbReference type="ARBA" id="ARBA00022989"/>
    </source>
</evidence>
<dbReference type="RefSeq" id="WP_044392383.1">
    <property type="nucleotide sequence ID" value="NZ_JXIQ01000052.1"/>
</dbReference>
<evidence type="ECO:0000256" key="15">
    <source>
        <dbReference type="PIRSR" id="PIRSR600829-1"/>
    </source>
</evidence>
<evidence type="ECO:0000256" key="9">
    <source>
        <dbReference type="ARBA" id="ARBA00022840"/>
    </source>
</evidence>
<dbReference type="EMBL" id="JXIQ01000052">
    <property type="protein sequence ID" value="KIY22693.1"/>
    <property type="molecule type" value="Genomic_DNA"/>
</dbReference>
<keyword evidence="9 17" id="KW-0067">ATP-binding</keyword>